<evidence type="ECO:0000256" key="4">
    <source>
        <dbReference type="ARBA" id="ARBA00022630"/>
    </source>
</evidence>
<evidence type="ECO:0000256" key="2">
    <source>
        <dbReference type="ARBA" id="ARBA00001966"/>
    </source>
</evidence>
<evidence type="ECO:0000259" key="11">
    <source>
        <dbReference type="Pfam" id="PF07992"/>
    </source>
</evidence>
<dbReference type="PANTHER" id="PTHR42917">
    <property type="entry name" value="2,4-DIENOYL-COA REDUCTASE"/>
    <property type="match status" value="1"/>
</dbReference>
<dbReference type="InterPro" id="IPR013785">
    <property type="entry name" value="Aldolase_TIM"/>
</dbReference>
<comment type="caution">
    <text evidence="12">The sequence shown here is derived from an EMBL/GenBank/DDBJ whole genome shotgun (WGS) entry which is preliminary data.</text>
</comment>
<evidence type="ECO:0000256" key="9">
    <source>
        <dbReference type="ARBA" id="ARBA00023014"/>
    </source>
</evidence>
<keyword evidence="4" id="KW-0285">Flavoprotein</keyword>
<keyword evidence="5" id="KW-0288">FMN</keyword>
<evidence type="ECO:0000313" key="13">
    <source>
        <dbReference type="Proteomes" id="UP000698963"/>
    </source>
</evidence>
<keyword evidence="7" id="KW-0560">Oxidoreductase</keyword>
<dbReference type="Proteomes" id="UP000698963">
    <property type="component" value="Unassembled WGS sequence"/>
</dbReference>
<evidence type="ECO:0000259" key="10">
    <source>
        <dbReference type="Pfam" id="PF00724"/>
    </source>
</evidence>
<name>A0A921DRL6_9BACT</name>
<sequence length="447" mass="48996">RKRVGKDFVIEYRVNGTEGVPGGFELEESIEFVKMIEDYVDLVHVSRGTRSVLRTRVEMHPSTFMPEAPNVYMTEAMKKAGIKTPLILVGNISSPAVAERILEEGKADCIAMARALISDPEWPRKAAHGKSADIRPCIKCFNCLDEKNGRVFGGGITSFTQDVVKRYACSTNPRLGIEHVYIPPAVEKKRVCIIGGGPGGMQAAITAAERGHEVMLFEKEGQLGGQLAFSDYVSFKKPLRDFKNYLIHRVETLGIRVFFHTESTPELVAKYRPDALVAAVGAVPFIPPIPGTELPCVMSAAQACMHPEKTGQSVIVIGGGDTGCETALHLAEHGRKVLIVEMDDVLARRTGYTHRIALMDKIEREVESMTGVSCTAIQPDGICVRGPEGEQFLKAHSVVLCLGSKARRELADSFRRVAPEFWIVGDATCAKNVRQAVRQGYDAVCRL</sequence>
<comment type="cofactor">
    <cofactor evidence="1">
        <name>FMN</name>
        <dbReference type="ChEBI" id="CHEBI:58210"/>
    </cofactor>
</comment>
<reference evidence="12" key="2">
    <citation type="submission" date="2021-09" db="EMBL/GenBank/DDBJ databases">
        <authorList>
            <person name="Gilroy R."/>
        </authorList>
    </citation>
    <scope>NUCLEOTIDE SEQUENCE</scope>
    <source>
        <strain evidence="12">ChiGjej2B2-19336</strain>
    </source>
</reference>
<dbReference type="InterPro" id="IPR023753">
    <property type="entry name" value="FAD/NAD-binding_dom"/>
</dbReference>
<evidence type="ECO:0000256" key="5">
    <source>
        <dbReference type="ARBA" id="ARBA00022643"/>
    </source>
</evidence>
<dbReference type="Pfam" id="PF00724">
    <property type="entry name" value="Oxidored_FMN"/>
    <property type="match status" value="1"/>
</dbReference>
<evidence type="ECO:0000256" key="3">
    <source>
        <dbReference type="ARBA" id="ARBA00011048"/>
    </source>
</evidence>
<evidence type="ECO:0000256" key="6">
    <source>
        <dbReference type="ARBA" id="ARBA00022723"/>
    </source>
</evidence>
<dbReference type="PANTHER" id="PTHR42917:SF2">
    <property type="entry name" value="2,4-DIENOYL-COA REDUCTASE [(2E)-ENOYL-COA-PRODUCING]"/>
    <property type="match status" value="1"/>
</dbReference>
<dbReference type="InterPro" id="IPR051793">
    <property type="entry name" value="NADH:flavin_oxidoreductase"/>
</dbReference>
<dbReference type="GO" id="GO:0051536">
    <property type="term" value="F:iron-sulfur cluster binding"/>
    <property type="evidence" value="ECO:0007669"/>
    <property type="project" value="UniProtKB-KW"/>
</dbReference>
<dbReference type="AlphaFoldDB" id="A0A921DRL6"/>
<dbReference type="Gene3D" id="3.50.50.60">
    <property type="entry name" value="FAD/NAD(P)-binding domain"/>
    <property type="match status" value="1"/>
</dbReference>
<organism evidence="12 13">
    <name type="scientific">Mailhella massiliensis</name>
    <dbReference type="NCBI Taxonomy" id="1903261"/>
    <lineage>
        <taxon>Bacteria</taxon>
        <taxon>Pseudomonadati</taxon>
        <taxon>Thermodesulfobacteriota</taxon>
        <taxon>Desulfovibrionia</taxon>
        <taxon>Desulfovibrionales</taxon>
        <taxon>Desulfovibrionaceae</taxon>
        <taxon>Mailhella</taxon>
    </lineage>
</organism>
<gene>
    <name evidence="12" type="ORF">K8W16_05590</name>
</gene>
<reference evidence="12" key="1">
    <citation type="journal article" date="2021" name="PeerJ">
        <title>Extensive microbial diversity within the chicken gut microbiome revealed by metagenomics and culture.</title>
        <authorList>
            <person name="Gilroy R."/>
            <person name="Ravi A."/>
            <person name="Getino M."/>
            <person name="Pursley I."/>
            <person name="Horton D.L."/>
            <person name="Alikhan N.F."/>
            <person name="Baker D."/>
            <person name="Gharbi K."/>
            <person name="Hall N."/>
            <person name="Watson M."/>
            <person name="Adriaenssens E.M."/>
            <person name="Foster-Nyarko E."/>
            <person name="Jarju S."/>
            <person name="Secka A."/>
            <person name="Antonio M."/>
            <person name="Oren A."/>
            <person name="Chaudhuri R.R."/>
            <person name="La Ragione R."/>
            <person name="Hildebrand F."/>
            <person name="Pallen M.J."/>
        </authorList>
    </citation>
    <scope>NUCLEOTIDE SEQUENCE</scope>
    <source>
        <strain evidence="12">ChiGjej2B2-19336</strain>
    </source>
</reference>
<comment type="cofactor">
    <cofactor evidence="2">
        <name>[4Fe-4S] cluster</name>
        <dbReference type="ChEBI" id="CHEBI:49883"/>
    </cofactor>
</comment>
<dbReference type="SUPFAM" id="SSF51395">
    <property type="entry name" value="FMN-linked oxidoreductases"/>
    <property type="match status" value="1"/>
</dbReference>
<dbReference type="GO" id="GO:0046872">
    <property type="term" value="F:metal ion binding"/>
    <property type="evidence" value="ECO:0007669"/>
    <property type="project" value="UniProtKB-KW"/>
</dbReference>
<dbReference type="Pfam" id="PF07992">
    <property type="entry name" value="Pyr_redox_2"/>
    <property type="match status" value="1"/>
</dbReference>
<dbReference type="Gene3D" id="3.20.20.70">
    <property type="entry name" value="Aldolase class I"/>
    <property type="match status" value="1"/>
</dbReference>
<evidence type="ECO:0000313" key="12">
    <source>
        <dbReference type="EMBL" id="HJD97098.1"/>
    </source>
</evidence>
<dbReference type="InterPro" id="IPR001155">
    <property type="entry name" value="OxRdtase_FMN_N"/>
</dbReference>
<dbReference type="RefSeq" id="WP_304121953.1">
    <property type="nucleotide sequence ID" value="NZ_DYZA01000107.1"/>
</dbReference>
<evidence type="ECO:0000256" key="1">
    <source>
        <dbReference type="ARBA" id="ARBA00001917"/>
    </source>
</evidence>
<dbReference type="SUPFAM" id="SSF51905">
    <property type="entry name" value="FAD/NAD(P)-binding domain"/>
    <property type="match status" value="1"/>
</dbReference>
<feature type="non-terminal residue" evidence="12">
    <location>
        <position position="1"/>
    </location>
</feature>
<accession>A0A921DRL6</accession>
<feature type="domain" description="FAD/NAD(P)-binding" evidence="11">
    <location>
        <begin position="190"/>
        <end position="413"/>
    </location>
</feature>
<dbReference type="PRINTS" id="PR00469">
    <property type="entry name" value="PNDRDTASEII"/>
</dbReference>
<comment type="similarity">
    <text evidence="3">In the N-terminal section; belongs to the NADH:flavin oxidoreductase/NADH oxidase family.</text>
</comment>
<keyword evidence="6" id="KW-0479">Metal-binding</keyword>
<proteinExistence type="inferred from homology"/>
<keyword evidence="8" id="KW-0408">Iron</keyword>
<protein>
    <submittedName>
        <fullName evidence="12">FAD-dependent oxidoreductase</fullName>
    </submittedName>
</protein>
<dbReference type="EMBL" id="DYZA01000107">
    <property type="protein sequence ID" value="HJD97098.1"/>
    <property type="molecule type" value="Genomic_DNA"/>
</dbReference>
<evidence type="ECO:0000256" key="7">
    <source>
        <dbReference type="ARBA" id="ARBA00023002"/>
    </source>
</evidence>
<dbReference type="InterPro" id="IPR036188">
    <property type="entry name" value="FAD/NAD-bd_sf"/>
</dbReference>
<dbReference type="PRINTS" id="PR00368">
    <property type="entry name" value="FADPNR"/>
</dbReference>
<feature type="domain" description="NADH:flavin oxidoreductase/NADH oxidase N-terminal" evidence="10">
    <location>
        <begin position="1"/>
        <end position="130"/>
    </location>
</feature>
<evidence type="ECO:0000256" key="8">
    <source>
        <dbReference type="ARBA" id="ARBA00023004"/>
    </source>
</evidence>
<dbReference type="Gene3D" id="3.40.50.720">
    <property type="entry name" value="NAD(P)-binding Rossmann-like Domain"/>
    <property type="match status" value="1"/>
</dbReference>
<keyword evidence="9" id="KW-0411">Iron-sulfur</keyword>
<dbReference type="GO" id="GO:0010181">
    <property type="term" value="F:FMN binding"/>
    <property type="evidence" value="ECO:0007669"/>
    <property type="project" value="InterPro"/>
</dbReference>
<dbReference type="GO" id="GO:0016491">
    <property type="term" value="F:oxidoreductase activity"/>
    <property type="evidence" value="ECO:0007669"/>
    <property type="project" value="UniProtKB-KW"/>
</dbReference>